<evidence type="ECO:0000313" key="1">
    <source>
        <dbReference type="EMBL" id="RPA86591.1"/>
    </source>
</evidence>
<gene>
    <name evidence="1" type="ORF">BJ508DRAFT_301952</name>
</gene>
<name>A0A3N4IQT9_ASCIM</name>
<dbReference type="EMBL" id="ML119649">
    <property type="protein sequence ID" value="RPA86591.1"/>
    <property type="molecule type" value="Genomic_DNA"/>
</dbReference>
<evidence type="ECO:0000313" key="2">
    <source>
        <dbReference type="Proteomes" id="UP000275078"/>
    </source>
</evidence>
<keyword evidence="2" id="KW-1185">Reference proteome</keyword>
<protein>
    <submittedName>
        <fullName evidence="1">Uncharacterized protein</fullName>
    </submittedName>
</protein>
<dbReference type="AlphaFoldDB" id="A0A3N4IQT9"/>
<accession>A0A3N4IQT9</accession>
<sequence length="223" mass="25160">MLKSFNVYDGVGAPDGQQFDPNITHRHRTDGRCVPLLKNQCLRGLHTRAVVFARGLPTSSQSNDFAKRGLGGNVGGKIKHSEATRGHGGRGRKIYDKCYHTSAFPCWARRGINEFHDSVGNCKTFVARFVEMLAAVNSFGEVVTKNTFRDTRSSSLARIQAQHSLLHVIFEMKEMVQEGELYKYNMYKREELPKMVNALITRPLQNLTTTRDTHDILNGDLFT</sequence>
<organism evidence="1 2">
    <name type="scientific">Ascobolus immersus RN42</name>
    <dbReference type="NCBI Taxonomy" id="1160509"/>
    <lineage>
        <taxon>Eukaryota</taxon>
        <taxon>Fungi</taxon>
        <taxon>Dikarya</taxon>
        <taxon>Ascomycota</taxon>
        <taxon>Pezizomycotina</taxon>
        <taxon>Pezizomycetes</taxon>
        <taxon>Pezizales</taxon>
        <taxon>Ascobolaceae</taxon>
        <taxon>Ascobolus</taxon>
    </lineage>
</organism>
<dbReference type="Proteomes" id="UP000275078">
    <property type="component" value="Unassembled WGS sequence"/>
</dbReference>
<reference evidence="1 2" key="1">
    <citation type="journal article" date="2018" name="Nat. Ecol. Evol.">
        <title>Pezizomycetes genomes reveal the molecular basis of ectomycorrhizal truffle lifestyle.</title>
        <authorList>
            <person name="Murat C."/>
            <person name="Payen T."/>
            <person name="Noel B."/>
            <person name="Kuo A."/>
            <person name="Morin E."/>
            <person name="Chen J."/>
            <person name="Kohler A."/>
            <person name="Krizsan K."/>
            <person name="Balestrini R."/>
            <person name="Da Silva C."/>
            <person name="Montanini B."/>
            <person name="Hainaut M."/>
            <person name="Levati E."/>
            <person name="Barry K.W."/>
            <person name="Belfiori B."/>
            <person name="Cichocki N."/>
            <person name="Clum A."/>
            <person name="Dockter R.B."/>
            <person name="Fauchery L."/>
            <person name="Guy J."/>
            <person name="Iotti M."/>
            <person name="Le Tacon F."/>
            <person name="Lindquist E.A."/>
            <person name="Lipzen A."/>
            <person name="Malagnac F."/>
            <person name="Mello A."/>
            <person name="Molinier V."/>
            <person name="Miyauchi S."/>
            <person name="Poulain J."/>
            <person name="Riccioni C."/>
            <person name="Rubini A."/>
            <person name="Sitrit Y."/>
            <person name="Splivallo R."/>
            <person name="Traeger S."/>
            <person name="Wang M."/>
            <person name="Zifcakova L."/>
            <person name="Wipf D."/>
            <person name="Zambonelli A."/>
            <person name="Paolocci F."/>
            <person name="Nowrousian M."/>
            <person name="Ottonello S."/>
            <person name="Baldrian P."/>
            <person name="Spatafora J.W."/>
            <person name="Henrissat B."/>
            <person name="Nagy L.G."/>
            <person name="Aury J.M."/>
            <person name="Wincker P."/>
            <person name="Grigoriev I.V."/>
            <person name="Bonfante P."/>
            <person name="Martin F.M."/>
        </authorList>
    </citation>
    <scope>NUCLEOTIDE SEQUENCE [LARGE SCALE GENOMIC DNA]</scope>
    <source>
        <strain evidence="1 2">RN42</strain>
    </source>
</reference>
<proteinExistence type="predicted"/>